<comment type="catalytic activity">
    <reaction evidence="16">
        <text>ADP-D-ribose + H2O = D-ribose 5-phosphate + AMP + 2 H(+)</text>
        <dbReference type="Rhea" id="RHEA:10412"/>
        <dbReference type="ChEBI" id="CHEBI:15377"/>
        <dbReference type="ChEBI" id="CHEBI:15378"/>
        <dbReference type="ChEBI" id="CHEBI:57967"/>
        <dbReference type="ChEBI" id="CHEBI:78346"/>
        <dbReference type="ChEBI" id="CHEBI:456215"/>
        <dbReference type="EC" id="3.6.1.13"/>
    </reaction>
</comment>
<dbReference type="GO" id="GO:0008663">
    <property type="term" value="F:2',3'-cyclic-nucleotide 2'-phosphodiesterase activity"/>
    <property type="evidence" value="ECO:0007669"/>
    <property type="project" value="TreeGrafter"/>
</dbReference>
<dbReference type="GO" id="GO:0047734">
    <property type="term" value="F:CDP-glycerol diphosphatase activity"/>
    <property type="evidence" value="ECO:0007669"/>
    <property type="project" value="UniProtKB-EC"/>
</dbReference>
<reference evidence="18 19" key="1">
    <citation type="submission" date="2024-05" db="EMBL/GenBank/DDBJ databases">
        <title>A high-quality chromosomal-level genome assembly of Topmouth culter (Culter alburnus).</title>
        <authorList>
            <person name="Zhao H."/>
        </authorList>
    </citation>
    <scope>NUCLEOTIDE SEQUENCE [LARGE SCALE GENOMIC DNA]</scope>
    <source>
        <strain evidence="18">CATC2023</strain>
        <tissue evidence="18">Muscle</tissue>
    </source>
</reference>
<dbReference type="InterPro" id="IPR029052">
    <property type="entry name" value="Metallo-depent_PP-like"/>
</dbReference>
<keyword evidence="9" id="KW-0378">Hydrolase</keyword>
<gene>
    <name evidence="18" type="ORF">ABG768_004091</name>
</gene>
<evidence type="ECO:0000256" key="13">
    <source>
        <dbReference type="ARBA" id="ARBA00047486"/>
    </source>
</evidence>
<comment type="similarity">
    <text evidence="2">Belongs to the ADPRibase-Mn family.</text>
</comment>
<dbReference type="EC" id="3.6.1.13" evidence="5"/>
<comment type="subunit">
    <text evidence="3">Monomer.</text>
</comment>
<comment type="cofactor">
    <cofactor evidence="1">
        <name>Mg(2+)</name>
        <dbReference type="ChEBI" id="CHEBI:18420"/>
    </cofactor>
</comment>
<evidence type="ECO:0000256" key="16">
    <source>
        <dbReference type="ARBA" id="ARBA00049546"/>
    </source>
</evidence>
<evidence type="ECO:0000256" key="1">
    <source>
        <dbReference type="ARBA" id="ARBA00001946"/>
    </source>
</evidence>
<keyword evidence="8" id="KW-0479">Metal-binding</keyword>
<accession>A0AAW1ZXA9</accession>
<evidence type="ECO:0000256" key="14">
    <source>
        <dbReference type="ARBA" id="ARBA00047636"/>
    </source>
</evidence>
<dbReference type="PANTHER" id="PTHR16509">
    <property type="match status" value="1"/>
</dbReference>
<keyword evidence="19" id="KW-1185">Reference proteome</keyword>
<dbReference type="InterPro" id="IPR004843">
    <property type="entry name" value="Calcineurin-like_PHP"/>
</dbReference>
<evidence type="ECO:0000256" key="2">
    <source>
        <dbReference type="ARBA" id="ARBA00006362"/>
    </source>
</evidence>
<proteinExistence type="inferred from homology"/>
<organism evidence="18 19">
    <name type="scientific">Culter alburnus</name>
    <name type="common">Topmouth culter</name>
    <dbReference type="NCBI Taxonomy" id="194366"/>
    <lineage>
        <taxon>Eukaryota</taxon>
        <taxon>Metazoa</taxon>
        <taxon>Chordata</taxon>
        <taxon>Craniata</taxon>
        <taxon>Vertebrata</taxon>
        <taxon>Euteleostomi</taxon>
        <taxon>Actinopterygii</taxon>
        <taxon>Neopterygii</taxon>
        <taxon>Teleostei</taxon>
        <taxon>Ostariophysi</taxon>
        <taxon>Cypriniformes</taxon>
        <taxon>Xenocyprididae</taxon>
        <taxon>Xenocypridinae</taxon>
        <taxon>Culter</taxon>
    </lineage>
</organism>
<evidence type="ECO:0000256" key="7">
    <source>
        <dbReference type="ARBA" id="ARBA00016378"/>
    </source>
</evidence>
<dbReference type="InterPro" id="IPR041869">
    <property type="entry name" value="MPP_ADPRM"/>
</dbReference>
<comment type="catalytic activity">
    <reaction evidence="15">
        <text>ADP-D-ribose + H2O = D-ribose 5-phosphate + AMP + 2 H(+)</text>
        <dbReference type="Rhea" id="RHEA:10412"/>
        <dbReference type="ChEBI" id="CHEBI:15377"/>
        <dbReference type="ChEBI" id="CHEBI:15378"/>
        <dbReference type="ChEBI" id="CHEBI:57967"/>
        <dbReference type="ChEBI" id="CHEBI:78346"/>
        <dbReference type="ChEBI" id="CHEBI:456215"/>
        <dbReference type="EC" id="3.6.1.53"/>
    </reaction>
</comment>
<evidence type="ECO:0000256" key="8">
    <source>
        <dbReference type="ARBA" id="ARBA00022723"/>
    </source>
</evidence>
<comment type="caution">
    <text evidence="18">The sequence shown here is derived from an EMBL/GenBank/DDBJ whole genome shotgun (WGS) entry which is preliminary data.</text>
</comment>
<comment type="catalytic activity">
    <reaction evidence="14">
        <text>CDP-choline + H2O = phosphocholine + CMP + 2 H(+)</text>
        <dbReference type="Rhea" id="RHEA:32487"/>
        <dbReference type="ChEBI" id="CHEBI:15377"/>
        <dbReference type="ChEBI" id="CHEBI:15378"/>
        <dbReference type="ChEBI" id="CHEBI:58779"/>
        <dbReference type="ChEBI" id="CHEBI:60377"/>
        <dbReference type="ChEBI" id="CHEBI:295975"/>
        <dbReference type="EC" id="3.6.1.53"/>
    </reaction>
</comment>
<evidence type="ECO:0000313" key="18">
    <source>
        <dbReference type="EMBL" id="KAK9964969.1"/>
    </source>
</evidence>
<dbReference type="GO" id="GO:0030145">
    <property type="term" value="F:manganese ion binding"/>
    <property type="evidence" value="ECO:0007669"/>
    <property type="project" value="TreeGrafter"/>
</dbReference>
<evidence type="ECO:0000256" key="3">
    <source>
        <dbReference type="ARBA" id="ARBA00011245"/>
    </source>
</evidence>
<keyword evidence="10" id="KW-0862">Zinc</keyword>
<dbReference type="EC" id="3.6.1.53" evidence="6"/>
<dbReference type="EC" id="3.6.1.16" evidence="4"/>
<dbReference type="GO" id="GO:0047631">
    <property type="term" value="F:ADP-ribose diphosphatase activity"/>
    <property type="evidence" value="ECO:0007669"/>
    <property type="project" value="UniProtKB-EC"/>
</dbReference>
<name>A0AAW1ZXA9_CULAL</name>
<dbReference type="Proteomes" id="UP001479290">
    <property type="component" value="Unassembled WGS sequence"/>
</dbReference>
<evidence type="ECO:0000256" key="4">
    <source>
        <dbReference type="ARBA" id="ARBA00012443"/>
    </source>
</evidence>
<dbReference type="Gene3D" id="3.60.21.10">
    <property type="match status" value="1"/>
</dbReference>
<evidence type="ECO:0000313" key="19">
    <source>
        <dbReference type="Proteomes" id="UP001479290"/>
    </source>
</evidence>
<evidence type="ECO:0000256" key="6">
    <source>
        <dbReference type="ARBA" id="ARBA00012529"/>
    </source>
</evidence>
<evidence type="ECO:0000256" key="12">
    <source>
        <dbReference type="ARBA" id="ARBA00032579"/>
    </source>
</evidence>
<sequence length="362" mass="41705">MVCSTNRPSFRYHYMTNSELAVFKLHARNLERIYDLFIQRKMEDRARALFVFGIIADIQYADIDDGSNYRRTRRRFYRNSVELLRNAMRDWEERRVSCVLQLGDVIDGHNKSRDASEQALETVVKELEKCSVDVHHVWGNHEFYNFRREALLASPLNSAAKAEAGSDLLADDIYAYEFSPAPNFRFVLLDAYDMSVIGRDESSEKHKQSLKLLQQHNSNPDLNQPPVYGLEQRFVKFNGGFSPEQLLWLDEVLTLADQKQEKVTVFSHLPVHPDSTDPICLAWNYEELLSVLRSHKSVVCFMAGHDHDGGYCTDTSGAHHITLEGVIETRPDSNAFGTVYVYEDRMLLKGSGRTEDRVLKYP</sequence>
<evidence type="ECO:0000256" key="5">
    <source>
        <dbReference type="ARBA" id="ARBA00012453"/>
    </source>
</evidence>
<evidence type="ECO:0000256" key="10">
    <source>
        <dbReference type="ARBA" id="ARBA00022833"/>
    </source>
</evidence>
<protein>
    <recommendedName>
        <fullName evidence="7">Manganese-dependent ADP-ribose/CDP-alcohol diphosphatase</fullName>
        <ecNumber evidence="5">3.6.1.13</ecNumber>
        <ecNumber evidence="4">3.6.1.16</ecNumber>
        <ecNumber evidence="6">3.6.1.53</ecNumber>
    </recommendedName>
    <alternativeName>
        <fullName evidence="12">ADPRibase-Mn</fullName>
    </alternativeName>
    <alternativeName>
        <fullName evidence="11">CDP-choline phosphohydrolase</fullName>
    </alternativeName>
</protein>
<feature type="domain" description="Calcineurin-like phosphoesterase" evidence="17">
    <location>
        <begin position="52"/>
        <end position="308"/>
    </location>
</feature>
<evidence type="ECO:0000256" key="11">
    <source>
        <dbReference type="ARBA" id="ARBA00030848"/>
    </source>
</evidence>
<dbReference type="EMBL" id="JAWDJR010000012">
    <property type="protein sequence ID" value="KAK9964969.1"/>
    <property type="molecule type" value="Genomic_DNA"/>
</dbReference>
<dbReference type="AlphaFoldDB" id="A0AAW1ZXA9"/>
<evidence type="ECO:0000259" key="17">
    <source>
        <dbReference type="Pfam" id="PF00149"/>
    </source>
</evidence>
<evidence type="ECO:0000256" key="9">
    <source>
        <dbReference type="ARBA" id="ARBA00022801"/>
    </source>
</evidence>
<dbReference type="SUPFAM" id="SSF56300">
    <property type="entry name" value="Metallo-dependent phosphatases"/>
    <property type="match status" value="1"/>
</dbReference>
<dbReference type="Pfam" id="PF00149">
    <property type="entry name" value="Metallophos"/>
    <property type="match status" value="1"/>
</dbReference>
<comment type="catalytic activity">
    <reaction evidence="13">
        <text>CDP-glycerol + H2O = sn-glycerol 3-phosphate + CMP + 2 H(+)</text>
        <dbReference type="Rhea" id="RHEA:21692"/>
        <dbReference type="ChEBI" id="CHEBI:15377"/>
        <dbReference type="ChEBI" id="CHEBI:15378"/>
        <dbReference type="ChEBI" id="CHEBI:57597"/>
        <dbReference type="ChEBI" id="CHEBI:58311"/>
        <dbReference type="ChEBI" id="CHEBI:60377"/>
        <dbReference type="EC" id="3.6.1.16"/>
    </reaction>
</comment>
<dbReference type="CDD" id="cd07396">
    <property type="entry name" value="MPP_Nbla03831"/>
    <property type="match status" value="1"/>
</dbReference>
<dbReference type="PANTHER" id="PTHR16509:SF1">
    <property type="entry name" value="MANGANESE-DEPENDENT ADP-RIBOSE_CDP-ALCOHOL DIPHOSPHATASE"/>
    <property type="match status" value="1"/>
</dbReference>
<evidence type="ECO:0000256" key="15">
    <source>
        <dbReference type="ARBA" id="ARBA00047894"/>
    </source>
</evidence>